<organism evidence="1 2">
    <name type="scientific">Gossypium stocksii</name>
    <dbReference type="NCBI Taxonomy" id="47602"/>
    <lineage>
        <taxon>Eukaryota</taxon>
        <taxon>Viridiplantae</taxon>
        <taxon>Streptophyta</taxon>
        <taxon>Embryophyta</taxon>
        <taxon>Tracheophyta</taxon>
        <taxon>Spermatophyta</taxon>
        <taxon>Magnoliopsida</taxon>
        <taxon>eudicotyledons</taxon>
        <taxon>Gunneridae</taxon>
        <taxon>Pentapetalae</taxon>
        <taxon>rosids</taxon>
        <taxon>malvids</taxon>
        <taxon>Malvales</taxon>
        <taxon>Malvaceae</taxon>
        <taxon>Malvoideae</taxon>
        <taxon>Gossypium</taxon>
    </lineage>
</organism>
<evidence type="ECO:0000313" key="1">
    <source>
        <dbReference type="EMBL" id="KAH1038154.1"/>
    </source>
</evidence>
<sequence>MKSHYNKCSVKDYGNLVEAENISSALLRRIQSMLQCKKHWVLRHILKERNQVTDRLTKVSSVGKDSMQIVTDVLKKLIDFLGQNKASSAFYHSV</sequence>
<dbReference type="Proteomes" id="UP000828251">
    <property type="component" value="Unassembled WGS sequence"/>
</dbReference>
<accession>A0A9D3UD61</accession>
<dbReference type="OrthoDB" id="995500at2759"/>
<dbReference type="EMBL" id="JAIQCV010000012">
    <property type="protein sequence ID" value="KAH1038154.1"/>
    <property type="molecule type" value="Genomic_DNA"/>
</dbReference>
<name>A0A9D3UD61_9ROSI</name>
<proteinExistence type="predicted"/>
<gene>
    <name evidence="1" type="ORF">J1N35_039897</name>
</gene>
<evidence type="ECO:0000313" key="2">
    <source>
        <dbReference type="Proteomes" id="UP000828251"/>
    </source>
</evidence>
<reference evidence="1 2" key="1">
    <citation type="journal article" date="2021" name="Plant Biotechnol. J.">
        <title>Multi-omics assisted identification of the key and species-specific regulatory components of drought-tolerant mechanisms in Gossypium stocksii.</title>
        <authorList>
            <person name="Yu D."/>
            <person name="Ke L."/>
            <person name="Zhang D."/>
            <person name="Wu Y."/>
            <person name="Sun Y."/>
            <person name="Mei J."/>
            <person name="Sun J."/>
            <person name="Sun Y."/>
        </authorList>
    </citation>
    <scope>NUCLEOTIDE SEQUENCE [LARGE SCALE GENOMIC DNA]</scope>
    <source>
        <strain evidence="2">cv. E1</strain>
        <tissue evidence="1">Leaf</tissue>
    </source>
</reference>
<keyword evidence="2" id="KW-1185">Reference proteome</keyword>
<comment type="caution">
    <text evidence="1">The sequence shown here is derived from an EMBL/GenBank/DDBJ whole genome shotgun (WGS) entry which is preliminary data.</text>
</comment>
<dbReference type="AlphaFoldDB" id="A0A9D3UD61"/>
<evidence type="ECO:0008006" key="3">
    <source>
        <dbReference type="Google" id="ProtNLM"/>
    </source>
</evidence>
<protein>
    <recommendedName>
        <fullName evidence="3">RNase H type-1 domain-containing protein</fullName>
    </recommendedName>
</protein>